<dbReference type="AlphaFoldDB" id="A0A1U9KE17"/>
<feature type="transmembrane region" description="Helical" evidence="1">
    <location>
        <begin position="132"/>
        <end position="155"/>
    </location>
</feature>
<accession>A0A1U9KE17</accession>
<protein>
    <recommendedName>
        <fullName evidence="4">Peptidase</fullName>
    </recommendedName>
</protein>
<evidence type="ECO:0000313" key="3">
    <source>
        <dbReference type="Proteomes" id="UP000188937"/>
    </source>
</evidence>
<dbReference type="RefSeq" id="WP_187668861.1">
    <property type="nucleotide sequence ID" value="NZ_CP014692.1"/>
</dbReference>
<feature type="transmembrane region" description="Helical" evidence="1">
    <location>
        <begin position="167"/>
        <end position="186"/>
    </location>
</feature>
<evidence type="ECO:0000313" key="2">
    <source>
        <dbReference type="EMBL" id="AQS84053.1"/>
    </source>
</evidence>
<keyword evidence="1" id="KW-1133">Transmembrane helix</keyword>
<dbReference type="STRING" id="435.A0U92_03925"/>
<name>A0A1U9KE17_ACEAC</name>
<evidence type="ECO:0008006" key="4">
    <source>
        <dbReference type="Google" id="ProtNLM"/>
    </source>
</evidence>
<proteinExistence type="predicted"/>
<dbReference type="EMBL" id="CP014692">
    <property type="protein sequence ID" value="AQS84053.1"/>
    <property type="molecule type" value="Genomic_DNA"/>
</dbReference>
<dbReference type="Proteomes" id="UP000188937">
    <property type="component" value="Chromosome"/>
</dbReference>
<sequence>MVGEIPVLVLQAEQGGAQVLNLASGKEGFLSAEITAASARSYLQARHVSDHVIFDKLTTDDQWILNSRDRSEGFYRFHANDAGGNQVYVSRVTGDVGQATDKTTRRWAWFGAIPHWIYPAILRRHPALWHDVVIILSGSGVFLTITGLSVGFLRLKKVWPFSVYRGWHLFHHICGTVSGLMALAWITSGFLTMNPAGLFQGQKPSLWQDRLSGYVTGSDIVGILLDVAAKRSWEQKQTDWQEVDVVPLGGHPFLVLHHADGRVERFARDATPVVLTAASLEEALQNQNFFDPDARIVSLDKADDYYFDRPLKKRRFPVLRAAAPEGTLLYIDAQSGELSAVLDTAARHSRWLVYGVHDLDFFVWLRSAAAMWMLVLPALCGVMALYVSAIVLAVRRLRRTLR</sequence>
<feature type="transmembrane region" description="Helical" evidence="1">
    <location>
        <begin position="369"/>
        <end position="394"/>
    </location>
</feature>
<gene>
    <name evidence="2" type="ORF">A0U92_03925</name>
</gene>
<keyword evidence="1" id="KW-0472">Membrane</keyword>
<evidence type="ECO:0000256" key="1">
    <source>
        <dbReference type="SAM" id="Phobius"/>
    </source>
</evidence>
<reference evidence="2 3" key="1">
    <citation type="submission" date="2016-03" db="EMBL/GenBank/DDBJ databases">
        <title>Acetic acid bacteria sequencing.</title>
        <authorList>
            <person name="Brandt J."/>
            <person name="Jakob F."/>
            <person name="Vogel R.F."/>
        </authorList>
    </citation>
    <scope>NUCLEOTIDE SEQUENCE [LARGE SCALE GENOMIC DNA]</scope>
    <source>
        <strain evidence="2 3">TMW2.1153</strain>
    </source>
</reference>
<keyword evidence="3" id="KW-1185">Reference proteome</keyword>
<dbReference type="KEGG" id="aace:A0U92_03925"/>
<organism evidence="2 3">
    <name type="scientific">Acetobacter aceti</name>
    <dbReference type="NCBI Taxonomy" id="435"/>
    <lineage>
        <taxon>Bacteria</taxon>
        <taxon>Pseudomonadati</taxon>
        <taxon>Pseudomonadota</taxon>
        <taxon>Alphaproteobacteria</taxon>
        <taxon>Acetobacterales</taxon>
        <taxon>Acetobacteraceae</taxon>
        <taxon>Acetobacter</taxon>
        <taxon>Acetobacter subgen. Acetobacter</taxon>
    </lineage>
</organism>
<keyword evidence="1" id="KW-0812">Transmembrane</keyword>